<accession>A0A8D8A1Y1</accession>
<sequence>MVCVIETVEISMMNAFVSHECLCVWFGVKVCVYTLHEWSCSHYENEFVLISRNNISSFLLFSKCFVCFSVVFELLVATFQVFLFNSVVCFFLDLITTKFTLDYRRKYI</sequence>
<evidence type="ECO:0000313" key="1">
    <source>
        <dbReference type="EMBL" id="CAG6446947.1"/>
    </source>
</evidence>
<name>A0A8D8A1Y1_CULPI</name>
<proteinExistence type="predicted"/>
<organism evidence="1">
    <name type="scientific">Culex pipiens</name>
    <name type="common">House mosquito</name>
    <dbReference type="NCBI Taxonomy" id="7175"/>
    <lineage>
        <taxon>Eukaryota</taxon>
        <taxon>Metazoa</taxon>
        <taxon>Ecdysozoa</taxon>
        <taxon>Arthropoda</taxon>
        <taxon>Hexapoda</taxon>
        <taxon>Insecta</taxon>
        <taxon>Pterygota</taxon>
        <taxon>Neoptera</taxon>
        <taxon>Endopterygota</taxon>
        <taxon>Diptera</taxon>
        <taxon>Nematocera</taxon>
        <taxon>Culicoidea</taxon>
        <taxon>Culicidae</taxon>
        <taxon>Culicinae</taxon>
        <taxon>Culicini</taxon>
        <taxon>Culex</taxon>
        <taxon>Culex</taxon>
    </lineage>
</organism>
<reference evidence="1" key="1">
    <citation type="submission" date="2021-05" db="EMBL/GenBank/DDBJ databases">
        <authorList>
            <person name="Alioto T."/>
            <person name="Alioto T."/>
            <person name="Gomez Garrido J."/>
        </authorList>
    </citation>
    <scope>NUCLEOTIDE SEQUENCE</scope>
</reference>
<dbReference type="EMBL" id="HBUE01008103">
    <property type="protein sequence ID" value="CAG6446947.1"/>
    <property type="molecule type" value="Transcribed_RNA"/>
</dbReference>
<dbReference type="AlphaFoldDB" id="A0A8D8A1Y1"/>
<dbReference type="EMBL" id="HBUE01008105">
    <property type="protein sequence ID" value="CAG6446948.1"/>
    <property type="molecule type" value="Transcribed_RNA"/>
</dbReference>
<protein>
    <submittedName>
        <fullName evidence="1">(northern house mosquito) hypothetical protein</fullName>
    </submittedName>
</protein>